<dbReference type="AlphaFoldDB" id="A0AAE0TRN2"/>
<keyword evidence="2" id="KW-1185">Reference proteome</keyword>
<reference evidence="1" key="1">
    <citation type="submission" date="2023-07" db="EMBL/GenBank/DDBJ databases">
        <title>Black Yeasts Isolated from many extreme environments.</title>
        <authorList>
            <person name="Coleine C."/>
            <person name="Stajich J.E."/>
            <person name="Selbmann L."/>
        </authorList>
    </citation>
    <scope>NUCLEOTIDE SEQUENCE</scope>
    <source>
        <strain evidence="1">CCFEE 5485</strain>
    </source>
</reference>
<gene>
    <name evidence="1" type="ORF">LTR78_008027</name>
</gene>
<accession>A0AAE0TRN2</accession>
<protein>
    <submittedName>
        <fullName evidence="1">Uncharacterized protein</fullName>
    </submittedName>
</protein>
<dbReference type="Proteomes" id="UP001274830">
    <property type="component" value="Unassembled WGS sequence"/>
</dbReference>
<name>A0AAE0TRN2_9PEZI</name>
<evidence type="ECO:0000313" key="2">
    <source>
        <dbReference type="Proteomes" id="UP001274830"/>
    </source>
</evidence>
<proteinExistence type="predicted"/>
<evidence type="ECO:0000313" key="1">
    <source>
        <dbReference type="EMBL" id="KAK3672057.1"/>
    </source>
</evidence>
<comment type="caution">
    <text evidence="1">The sequence shown here is derived from an EMBL/GenBank/DDBJ whole genome shotgun (WGS) entry which is preliminary data.</text>
</comment>
<sequence length="116" mass="13526">MSSTVTTCPPTARYYLLELLTELRLIIYDLFWREDMIDLQSHGNWDTVPPIAQSCRLLRSETLPLHFGRGLSHTGWFGLEEWARVHVTAESSIHVTKMVLSAGKTRLEELQWLHRY</sequence>
<organism evidence="1 2">
    <name type="scientific">Recurvomyces mirabilis</name>
    <dbReference type="NCBI Taxonomy" id="574656"/>
    <lineage>
        <taxon>Eukaryota</taxon>
        <taxon>Fungi</taxon>
        <taxon>Dikarya</taxon>
        <taxon>Ascomycota</taxon>
        <taxon>Pezizomycotina</taxon>
        <taxon>Dothideomycetes</taxon>
        <taxon>Dothideomycetidae</taxon>
        <taxon>Mycosphaerellales</taxon>
        <taxon>Teratosphaeriaceae</taxon>
        <taxon>Recurvomyces</taxon>
    </lineage>
</organism>
<dbReference type="EMBL" id="JAUTXT010000036">
    <property type="protein sequence ID" value="KAK3672057.1"/>
    <property type="molecule type" value="Genomic_DNA"/>
</dbReference>